<protein>
    <recommendedName>
        <fullName evidence="12">Phospholipid/glycerol acyltransferase domain-containing protein</fullName>
    </recommendedName>
</protein>
<keyword evidence="3" id="KW-0808">Transferase</keyword>
<comment type="similarity">
    <text evidence="2">Belongs to the taffazin family.</text>
</comment>
<organism evidence="13 14">
    <name type="scientific">Candidozyma pseudohaemuli</name>
    <dbReference type="NCBI Taxonomy" id="418784"/>
    <lineage>
        <taxon>Eukaryota</taxon>
        <taxon>Fungi</taxon>
        <taxon>Dikarya</taxon>
        <taxon>Ascomycota</taxon>
        <taxon>Saccharomycotina</taxon>
        <taxon>Pichiomycetes</taxon>
        <taxon>Metschnikowiaceae</taxon>
        <taxon>Candidozyma</taxon>
    </lineage>
</organism>
<dbReference type="STRING" id="418784.A0A2P7YY17"/>
<reference evidence="13 14" key="1">
    <citation type="submission" date="2018-03" db="EMBL/GenBank/DDBJ databases">
        <title>Candida pseudohaemulonii genome assembly and annotation.</title>
        <authorList>
            <person name="Munoz J.F."/>
            <person name="Gade L.G."/>
            <person name="Chow N.A."/>
            <person name="Litvintseva A.P."/>
            <person name="Loparev V.N."/>
            <person name="Cuomo C.A."/>
        </authorList>
    </citation>
    <scope>NUCLEOTIDE SEQUENCE [LARGE SCALE GENOMIC DNA]</scope>
    <source>
        <strain evidence="13 14">B12108</strain>
    </source>
</reference>
<dbReference type="Proteomes" id="UP000241107">
    <property type="component" value="Unassembled WGS sequence"/>
</dbReference>
<keyword evidence="9" id="KW-0012">Acyltransferase</keyword>
<evidence type="ECO:0000256" key="9">
    <source>
        <dbReference type="ARBA" id="ARBA00023315"/>
    </source>
</evidence>
<keyword evidence="6" id="KW-0443">Lipid metabolism</keyword>
<dbReference type="VEuPathDB" id="FungiDB:C7M61_000534"/>
<dbReference type="GO" id="GO:0047184">
    <property type="term" value="F:1-acylglycerophosphocholine O-acyltransferase activity"/>
    <property type="evidence" value="ECO:0007669"/>
    <property type="project" value="TreeGrafter"/>
</dbReference>
<dbReference type="Gene3D" id="1.25.40.10">
    <property type="entry name" value="Tetratricopeptide repeat domain"/>
    <property type="match status" value="1"/>
</dbReference>
<dbReference type="GO" id="GO:0005741">
    <property type="term" value="C:mitochondrial outer membrane"/>
    <property type="evidence" value="ECO:0007669"/>
    <property type="project" value="UniProtKB-SubCell"/>
</dbReference>
<dbReference type="GO" id="GO:0007007">
    <property type="term" value="P:inner mitochondrial membrane organization"/>
    <property type="evidence" value="ECO:0007669"/>
    <property type="project" value="TreeGrafter"/>
</dbReference>
<dbReference type="SMART" id="SM00563">
    <property type="entry name" value="PlsC"/>
    <property type="match status" value="1"/>
</dbReference>
<evidence type="ECO:0000256" key="8">
    <source>
        <dbReference type="ARBA" id="ARBA00023136"/>
    </source>
</evidence>
<evidence type="ECO:0000256" key="2">
    <source>
        <dbReference type="ARBA" id="ARBA00010524"/>
    </source>
</evidence>
<dbReference type="InterPro" id="IPR011990">
    <property type="entry name" value="TPR-like_helical_dom_sf"/>
</dbReference>
<evidence type="ECO:0000256" key="10">
    <source>
        <dbReference type="ARBA" id="ARBA00024323"/>
    </source>
</evidence>
<evidence type="ECO:0000259" key="12">
    <source>
        <dbReference type="SMART" id="SM00563"/>
    </source>
</evidence>
<evidence type="ECO:0000256" key="1">
    <source>
        <dbReference type="ARBA" id="ARBA00004137"/>
    </source>
</evidence>
<evidence type="ECO:0000256" key="7">
    <source>
        <dbReference type="ARBA" id="ARBA00023128"/>
    </source>
</evidence>
<keyword evidence="5" id="KW-0999">Mitochondrion inner membrane</keyword>
<proteinExistence type="inferred from homology"/>
<dbReference type="GeneID" id="36563927"/>
<evidence type="ECO:0000313" key="14">
    <source>
        <dbReference type="Proteomes" id="UP000241107"/>
    </source>
</evidence>
<dbReference type="GO" id="GO:0005743">
    <property type="term" value="C:mitochondrial inner membrane"/>
    <property type="evidence" value="ECO:0007669"/>
    <property type="project" value="UniProtKB-SubCell"/>
</dbReference>
<dbReference type="PANTHER" id="PTHR12497">
    <property type="entry name" value="TAZ PROTEIN TAFAZZIN"/>
    <property type="match status" value="1"/>
</dbReference>
<feature type="domain" description="Phospholipid/glycerol acyltransferase" evidence="12">
    <location>
        <begin position="175"/>
        <end position="365"/>
    </location>
</feature>
<gene>
    <name evidence="13" type="ORF">C7M61_000534</name>
</gene>
<dbReference type="GO" id="GO:0035965">
    <property type="term" value="P:cardiolipin acyl-chain remodeling"/>
    <property type="evidence" value="ECO:0007669"/>
    <property type="project" value="TreeGrafter"/>
</dbReference>
<comment type="caution">
    <text evidence="13">The sequence shown here is derived from an EMBL/GenBank/DDBJ whole genome shotgun (WGS) entry which is preliminary data.</text>
</comment>
<dbReference type="EMBL" id="PYFQ01000001">
    <property type="protein sequence ID" value="PSK40870.1"/>
    <property type="molecule type" value="Genomic_DNA"/>
</dbReference>
<evidence type="ECO:0000256" key="6">
    <source>
        <dbReference type="ARBA" id="ARBA00023098"/>
    </source>
</evidence>
<dbReference type="InterPro" id="IPR000872">
    <property type="entry name" value="Tafazzin"/>
</dbReference>
<dbReference type="PRINTS" id="PR00979">
    <property type="entry name" value="TAFAZZIN"/>
</dbReference>
<name>A0A2P7YY17_9ASCO</name>
<sequence length="1352" mass="155905">MTLAEVYVRQLASRKQIKSEMTHLFSRRLFNADSFVHVDLMNKDPKDMLPSLIPLTDAMTLKVALKDSLRGDSIDFDEFRDDKDLRALEQSSGIEITPFDFEDYRSTFLTELLSEWTPSLYKGTSPLWNYASHATCFLITMKTKLLLNLLYKPHLHCVEKLDAAMAKAQEEKRSLLTVMNHMSVVDDPSFYAVLPLRFHTDVDIIRWGFGAHNICFSNTTFSWFFNLGKILGTKRFGEGPFQGSLDAAIRVLSPDDTLDLEFSPWAREQDKPNLIQEFSKLNVSEKTKDLVKSVKPSPASTNILMSKSPFIRTKTSWFHVFPEGFVLQLQEPHNNSMRYFKWGVSRLILESTRTPVVVPIFAHGFEKVAPEDSAGEGIKRYLPSNLGAEIHVTIGDMIPDDRLEFYRQKWRDLCEKYIDPKNPTDLSEELKTGKRAQKLRSELAAELRQKVLDIREGLGVFKPEDPRFKDPAYWTEYTKTEGLSDPEVKFIGKNWAIKRLQLHLPDAWFGDAKRSKRGDGSHDQMIIEEGKADYDIQGTYISDLKHYLKTTEIPTNLRARILTTKLTELIHEVPDFASKTANLQTIDNVFKHLYKFHDNRIEKVLPFDDLLTLYRNTSSALLAKEDFKLPHYMMILAQQLLRLDSKVPTDIYAITVDLGASVKFNGVENALSVVVHNSALIPKDFTAAVLSRFKNKNQLALLTFEAFLSFEPDARKKIVNDDFCDEYCSFIELLFEDLDPNVHEYENLDKNIYRIQELTCEIFGSLSSLSIESILKLLKLLSDLNSVVEYKDKEEAIRTLLKSINERSIEEVKLALMKQDIFDEAQCRLLLLELSKVGTFPSFHQTLADIIIKDDIKYSASLRLQAKLLSHLQSNSEISADELFEYIRNSITSFPIEEFDNAQDSVVEAIMASGIVSPDSEVFKLLQDWFRSEYDDVPSIRVFQYRMETAISLSDSSLASTIFETSLKCDNVHWELDLSPKTQLLLNKLLRLVCDNTVSIMDVFPFFQKVKQHMRSPCNAEALAALSEKMVAEECVGDCIELLKRELPKIKTESPQRLLVTPSWAYAHRELFEKLYDFTVGFTNEDTFETNWVLYGELHKYFAVPFETYLPTMKFFCEKDRLHAALVIFQRVKSLNELHGSHHHLPPSREMYMYLFRTFGDRLYEEGVIEIHEYLKMDISLQDNDIDLQNCLLEAYSNLQNIGKARDLFLSMSSNPKIEGGVNEETARIMIKTYTYSDMIYVKKFWDNLSQFGVYPDFAVFRQYVIAHVYHGHVDDAIKLIDDIDDYNLEFSPDLLLAMYNYCLDPEKQKQVAHWALENHKEEWQEVSQSPLLRTASKYMPESNLLTGGETN</sequence>
<keyword evidence="14" id="KW-1185">Reference proteome</keyword>
<evidence type="ECO:0000256" key="3">
    <source>
        <dbReference type="ARBA" id="ARBA00022679"/>
    </source>
</evidence>
<comment type="subcellular location">
    <subcellularLocation>
        <location evidence="1">Mitochondrion inner membrane</location>
        <topology evidence="1">Peripheral membrane protein</topology>
        <orientation evidence="1">Intermembrane side</orientation>
    </subcellularLocation>
    <subcellularLocation>
        <location evidence="10">Mitochondrion outer membrane</location>
        <topology evidence="10">Peripheral membrane protein</topology>
        <orientation evidence="10">Intermembrane side</orientation>
    </subcellularLocation>
</comment>
<comment type="catalytic activity">
    <reaction evidence="11">
        <text>1'-[1,2-diacyl-sn-glycero-3-phospho],3'-[1-acyl-sn-glycero-3-phospho]-glycerol + a 1,2-diacyl-sn-glycero-3-phosphocholine = a cardiolipin + a 1-acyl-sn-glycero-3-phosphocholine</text>
        <dbReference type="Rhea" id="RHEA:33731"/>
        <dbReference type="ChEBI" id="CHEBI:57643"/>
        <dbReference type="ChEBI" id="CHEBI:58168"/>
        <dbReference type="ChEBI" id="CHEBI:62237"/>
        <dbReference type="ChEBI" id="CHEBI:64743"/>
    </reaction>
    <physiologicalReaction direction="left-to-right" evidence="11">
        <dbReference type="Rhea" id="RHEA:33732"/>
    </physiologicalReaction>
    <physiologicalReaction direction="right-to-left" evidence="11">
        <dbReference type="Rhea" id="RHEA:33733"/>
    </physiologicalReaction>
</comment>
<dbReference type="OrthoDB" id="185373at2759"/>
<keyword evidence="7" id="KW-0496">Mitochondrion</keyword>
<evidence type="ECO:0000256" key="5">
    <source>
        <dbReference type="ARBA" id="ARBA00022792"/>
    </source>
</evidence>
<accession>A0A2P7YY17</accession>
<keyword evidence="4" id="KW-1000">Mitochondrion outer membrane</keyword>
<dbReference type="RefSeq" id="XP_024715569.1">
    <property type="nucleotide sequence ID" value="XM_024855970.1"/>
</dbReference>
<keyword evidence="8" id="KW-0472">Membrane</keyword>
<evidence type="ECO:0000256" key="4">
    <source>
        <dbReference type="ARBA" id="ARBA00022787"/>
    </source>
</evidence>
<dbReference type="InterPro" id="IPR002123">
    <property type="entry name" value="Plipid/glycerol_acylTrfase"/>
</dbReference>
<evidence type="ECO:0000256" key="11">
    <source>
        <dbReference type="ARBA" id="ARBA00047906"/>
    </source>
</evidence>
<dbReference type="PANTHER" id="PTHR12497:SF0">
    <property type="entry name" value="TAFAZZIN"/>
    <property type="match status" value="1"/>
</dbReference>
<evidence type="ECO:0000313" key="13">
    <source>
        <dbReference type="EMBL" id="PSK40870.1"/>
    </source>
</evidence>